<accession>A0AAJ6GI65</accession>
<dbReference type="GO" id="GO:0016798">
    <property type="term" value="F:hydrolase activity, acting on glycosyl bonds"/>
    <property type="evidence" value="ECO:0007669"/>
    <property type="project" value="TreeGrafter"/>
</dbReference>
<feature type="domain" description="Carbohydrate kinase PfkB" evidence="2">
    <location>
        <begin position="60"/>
        <end position="265"/>
    </location>
</feature>
<name>A0AAJ6GI65_BRAPL</name>
<dbReference type="Gene3D" id="1.10.10.10">
    <property type="entry name" value="Winged helix-like DNA-binding domain superfamily/Winged helix DNA-binding domain"/>
    <property type="match status" value="1"/>
</dbReference>
<keyword evidence="3" id="KW-0808">Transferase</keyword>
<keyword evidence="3" id="KW-0418">Kinase</keyword>
<organism evidence="3 4">
    <name type="scientific">Brachyspira pilosicoli</name>
    <name type="common">Serpulina pilosicoli</name>
    <dbReference type="NCBI Taxonomy" id="52584"/>
    <lineage>
        <taxon>Bacteria</taxon>
        <taxon>Pseudomonadati</taxon>
        <taxon>Spirochaetota</taxon>
        <taxon>Spirochaetia</taxon>
        <taxon>Brachyspirales</taxon>
        <taxon>Brachyspiraceae</taxon>
        <taxon>Brachyspira</taxon>
    </lineage>
</organism>
<dbReference type="GO" id="GO:0004730">
    <property type="term" value="F:pseudouridylate synthase activity"/>
    <property type="evidence" value="ECO:0007669"/>
    <property type="project" value="TreeGrafter"/>
</dbReference>
<dbReference type="AlphaFoldDB" id="A0AAJ6GI65"/>
<dbReference type="Pfam" id="PF13412">
    <property type="entry name" value="HTH_24"/>
    <property type="match status" value="1"/>
</dbReference>
<keyword evidence="1" id="KW-0479">Metal-binding</keyword>
<gene>
    <name evidence="3" type="ORF">NEH99_03755</name>
</gene>
<dbReference type="GO" id="GO:0046872">
    <property type="term" value="F:metal ion binding"/>
    <property type="evidence" value="ECO:0007669"/>
    <property type="project" value="UniProtKB-KW"/>
</dbReference>
<reference evidence="3" key="1">
    <citation type="submission" date="2022-06" db="EMBL/GenBank/DDBJ databases">
        <title>Brachyspira pilosicoli from pigs in Switzerland.</title>
        <authorList>
            <person name="Schmitt S."/>
            <person name="Arnold M."/>
            <person name="Rossano A."/>
            <person name="Perreten V."/>
        </authorList>
    </citation>
    <scope>NUCLEOTIDE SEQUENCE</scope>
    <source>
        <strain evidence="3">MEI4028</strain>
    </source>
</reference>
<evidence type="ECO:0000313" key="4">
    <source>
        <dbReference type="Proteomes" id="UP001242021"/>
    </source>
</evidence>
<dbReference type="PANTHER" id="PTHR42909:SF1">
    <property type="entry name" value="CARBOHYDRATE KINASE PFKB DOMAIN-CONTAINING PROTEIN"/>
    <property type="match status" value="1"/>
</dbReference>
<evidence type="ECO:0000313" key="3">
    <source>
        <dbReference type="EMBL" id="WIH95665.1"/>
    </source>
</evidence>
<sequence length="326" mass="38075">MLTDKEKLVLEEIKKNPLIRQEELSDKLSISRLAIATHISNLQKKGFIIGRGYFLNYPSNISIIGGINLAFIGKSNEKFENSRNNLGTFNISIKGTTYNIFSFLSKLEKDINYISFIGDDFYGDEIKKIIKKYKINSIELFKVYGQRTSLYTSLESKDSQSIGAILSMELFDNITLNEFQNILPKIRNSSILYMDANYPIEIINEVANLNKNKYMIYNNITTLQTYKQSEIKFKYNFLCTSLKEANKMFDKKLKTELELYDFLKENNVEAGMIYSKEKVLIFEDSSKFELDTTNIREYYISKIIYLKKNKKNILKEEFKYAKNKTI</sequence>
<evidence type="ECO:0000259" key="2">
    <source>
        <dbReference type="Pfam" id="PF00294"/>
    </source>
</evidence>
<dbReference type="InterPro" id="IPR011611">
    <property type="entry name" value="PfkB_dom"/>
</dbReference>
<dbReference type="Gene3D" id="3.40.1190.20">
    <property type="match status" value="1"/>
</dbReference>
<protein>
    <submittedName>
        <fullName evidence="3">PfkB family carbohydrate kinase</fullName>
    </submittedName>
</protein>
<dbReference type="InterPro" id="IPR036388">
    <property type="entry name" value="WH-like_DNA-bd_sf"/>
</dbReference>
<dbReference type="GO" id="GO:0016301">
    <property type="term" value="F:kinase activity"/>
    <property type="evidence" value="ECO:0007669"/>
    <property type="project" value="UniProtKB-KW"/>
</dbReference>
<dbReference type="SUPFAM" id="SSF53613">
    <property type="entry name" value="Ribokinase-like"/>
    <property type="match status" value="1"/>
</dbReference>
<evidence type="ECO:0000256" key="1">
    <source>
        <dbReference type="ARBA" id="ARBA00022723"/>
    </source>
</evidence>
<dbReference type="PANTHER" id="PTHR42909">
    <property type="entry name" value="ZGC:136858"/>
    <property type="match status" value="1"/>
</dbReference>
<dbReference type="SUPFAM" id="SSF46785">
    <property type="entry name" value="Winged helix' DNA-binding domain"/>
    <property type="match status" value="1"/>
</dbReference>
<dbReference type="Proteomes" id="UP001242021">
    <property type="component" value="Chromosome"/>
</dbReference>
<dbReference type="InterPro" id="IPR029056">
    <property type="entry name" value="Ribokinase-like"/>
</dbReference>
<dbReference type="Pfam" id="PF00294">
    <property type="entry name" value="PfkB"/>
    <property type="match status" value="1"/>
</dbReference>
<dbReference type="GO" id="GO:0005737">
    <property type="term" value="C:cytoplasm"/>
    <property type="evidence" value="ECO:0007669"/>
    <property type="project" value="TreeGrafter"/>
</dbReference>
<dbReference type="EMBL" id="CP098754">
    <property type="protein sequence ID" value="WIH95665.1"/>
    <property type="molecule type" value="Genomic_DNA"/>
</dbReference>
<dbReference type="InterPro" id="IPR036390">
    <property type="entry name" value="WH_DNA-bd_sf"/>
</dbReference>
<dbReference type="RefSeq" id="WP_115600035.1">
    <property type="nucleotide sequence ID" value="NZ_CALXQO010000006.1"/>
</dbReference>
<proteinExistence type="predicted"/>